<dbReference type="InterPro" id="IPR002772">
    <property type="entry name" value="Glyco_hydro_3_C"/>
</dbReference>
<name>A0A485L284_9STRA</name>
<dbReference type="SUPFAM" id="SSF52279">
    <property type="entry name" value="Beta-D-glucan exohydrolase, C-terminal domain"/>
    <property type="match status" value="1"/>
</dbReference>
<dbReference type="PANTHER" id="PTHR30620:SF16">
    <property type="entry name" value="LYSOSOMAL BETA GLUCOSIDASE"/>
    <property type="match status" value="1"/>
</dbReference>
<dbReference type="SMART" id="SM01217">
    <property type="entry name" value="Fn3_like"/>
    <property type="match status" value="1"/>
</dbReference>
<comment type="catalytic activity">
    <reaction evidence="1">
        <text>Hydrolysis of terminal, non-reducing beta-D-glucosyl residues with release of beta-D-glucose.</text>
        <dbReference type="EC" id="3.2.1.21"/>
    </reaction>
</comment>
<keyword evidence="5" id="KW-0378">Hydrolase</keyword>
<dbReference type="InterPro" id="IPR000772">
    <property type="entry name" value="Ricin_B_lectin"/>
</dbReference>
<evidence type="ECO:0000256" key="1">
    <source>
        <dbReference type="ARBA" id="ARBA00000448"/>
    </source>
</evidence>
<evidence type="ECO:0000256" key="7">
    <source>
        <dbReference type="SAM" id="SignalP"/>
    </source>
</evidence>
<dbReference type="SUPFAM" id="SSF51445">
    <property type="entry name" value="(Trans)glycosidases"/>
    <property type="match status" value="1"/>
</dbReference>
<dbReference type="InterPro" id="IPR035992">
    <property type="entry name" value="Ricin_B-like_lectins"/>
</dbReference>
<dbReference type="OrthoDB" id="65399at2759"/>
<dbReference type="InterPro" id="IPR026891">
    <property type="entry name" value="Fn3-like"/>
</dbReference>
<dbReference type="EMBL" id="CAADRA010005587">
    <property type="protein sequence ID" value="VFT91477.1"/>
    <property type="molecule type" value="Genomic_DNA"/>
</dbReference>
<dbReference type="InterPro" id="IPR051915">
    <property type="entry name" value="Cellulose_Degrad_GH3"/>
</dbReference>
<sequence length="890" mass="97138">MLVSAFRLALATACAACAASHASHDERAWDLVRAMSVDELLGQMNQINAGDIATRDVNGDTVWSTKAIQGFAREHIGSYLNFPGMARKGNQVVWSVVEWRARLAELQAIHANYSSIPILYGLDSAHGANYIQNAVLFPQNINTGATFNVDLALAYGSFVARDTKAAGVPWMYSPVLDVVRHKHWPRLYETFGEDPRAVSSLGAAMVRGIQSNNVAACFKHFIGYSNPQQGNDRENAEMSDFEVLNYFMPPFRAAIDEAGIMTGMGTFIALNDVPLSVNTKMHKGLLRHDLNFSGLLVSDWGEVNLLRDAYHVTDSTQGAVELTLNQASYDMSMVPDDTSFADAGKVLLAQQKVELSRIQQSVQRILKLKLDLGLFDIAVPGAELVDQVGDVASQEAALAVARESIVLLKNDNHVLPLDTATASVLFTGPSMDDIGLLCGGWTYFWQGTAGGQDLFPHGRTLRQALDAVLTGPRDYIQGVTIDGTGSIHEAMQLASKHTYTIVAVGERPYAEFRGNSDAPALPQGMLDYVHALATTGTKIILVLTEGRPRLLNGIADIASAILWAGLPCEMGGDAIADVLVGKVNPSGKLPFVYPKTDAFVNLATPYYFRKNDRCVKLGSHDACPAEWQYGAGLSYTTFVYSNIQLSSDGFTSASETLTISVTVTNTGNMTGKEVVMLFVTPPATRLNVETKLLKRFSKVELGPNDTTSVSFRLTADDWGYFTENIGHGLHKVVDAGVYTFFFKAETDCQSKSDALCLSFQYGDSATNHYLVNPATYKALAADGGDTIGLVKKSPKDASQLWTIDSTSHSVSTDNGRLCLDAFEPWNWGHVHLWPCDAANANQKWMYDTVTQQLRHMTHTGFCLDMGGPWLWQCLAPMHPDFKNQHLELLA</sequence>
<dbReference type="Proteomes" id="UP000332933">
    <property type="component" value="Unassembled WGS sequence"/>
</dbReference>
<dbReference type="Gene3D" id="3.40.50.1700">
    <property type="entry name" value="Glycoside hydrolase family 3 C-terminal domain"/>
    <property type="match status" value="1"/>
</dbReference>
<keyword evidence="12" id="KW-1185">Reference proteome</keyword>
<dbReference type="Gene3D" id="2.60.40.10">
    <property type="entry name" value="Immunoglobulins"/>
    <property type="match status" value="1"/>
</dbReference>
<dbReference type="FunFam" id="3.20.20.300:FF:000007">
    <property type="entry name" value="Lysosomal beta glucosidase"/>
    <property type="match status" value="1"/>
</dbReference>
<keyword evidence="4 7" id="KW-0732">Signal</keyword>
<feature type="signal peptide" evidence="7">
    <location>
        <begin position="1"/>
        <end position="22"/>
    </location>
</feature>
<dbReference type="Pfam" id="PF01915">
    <property type="entry name" value="Glyco_hydro_3_C"/>
    <property type="match status" value="1"/>
</dbReference>
<evidence type="ECO:0000256" key="6">
    <source>
        <dbReference type="ARBA" id="ARBA00023295"/>
    </source>
</evidence>
<proteinExistence type="inferred from homology"/>
<dbReference type="AlphaFoldDB" id="A0A485L284"/>
<evidence type="ECO:0000259" key="8">
    <source>
        <dbReference type="SMART" id="SM00458"/>
    </source>
</evidence>
<dbReference type="SUPFAM" id="SSF50370">
    <property type="entry name" value="Ricin B-like lectins"/>
    <property type="match status" value="1"/>
</dbReference>
<dbReference type="Pfam" id="PF14310">
    <property type="entry name" value="Fn3-like"/>
    <property type="match status" value="1"/>
</dbReference>
<dbReference type="PROSITE" id="PS50231">
    <property type="entry name" value="RICIN_B_LECTIN"/>
    <property type="match status" value="1"/>
</dbReference>
<dbReference type="InterPro" id="IPR017853">
    <property type="entry name" value="GH"/>
</dbReference>
<evidence type="ECO:0000313" key="10">
    <source>
        <dbReference type="EMBL" id="KAF0694490.1"/>
    </source>
</evidence>
<keyword evidence="6" id="KW-0326">Glycosidase</keyword>
<feature type="domain" description="Fibronectin type III-like" evidence="9">
    <location>
        <begin position="673"/>
        <end position="746"/>
    </location>
</feature>
<dbReference type="GO" id="GO:0009251">
    <property type="term" value="P:glucan catabolic process"/>
    <property type="evidence" value="ECO:0007669"/>
    <property type="project" value="TreeGrafter"/>
</dbReference>
<dbReference type="Pfam" id="PF00933">
    <property type="entry name" value="Glyco_hydro_3"/>
    <property type="match status" value="1"/>
</dbReference>
<dbReference type="Pfam" id="PF00652">
    <property type="entry name" value="Ricin_B_lectin"/>
    <property type="match status" value="1"/>
</dbReference>
<dbReference type="Gene3D" id="3.20.20.300">
    <property type="entry name" value="Glycoside hydrolase, family 3, N-terminal domain"/>
    <property type="match status" value="1"/>
</dbReference>
<dbReference type="EC" id="3.2.1.21" evidence="3"/>
<gene>
    <name evidence="11" type="primary">Aste57867_14658</name>
    <name evidence="10" type="ORF">As57867_014603</name>
    <name evidence="11" type="ORF">ASTE57867_14658</name>
</gene>
<dbReference type="EMBL" id="VJMH01005566">
    <property type="protein sequence ID" value="KAF0694490.1"/>
    <property type="molecule type" value="Genomic_DNA"/>
</dbReference>
<dbReference type="InterPro" id="IPR013783">
    <property type="entry name" value="Ig-like_fold"/>
</dbReference>
<reference evidence="10" key="2">
    <citation type="submission" date="2019-06" db="EMBL/GenBank/DDBJ databases">
        <title>Genomics analysis of Aphanomyces spp. identifies a new class of oomycete effector associated with host adaptation.</title>
        <authorList>
            <person name="Gaulin E."/>
        </authorList>
    </citation>
    <scope>NUCLEOTIDE SEQUENCE</scope>
    <source>
        <strain evidence="10">CBS 578.67</strain>
    </source>
</reference>
<evidence type="ECO:0000256" key="2">
    <source>
        <dbReference type="ARBA" id="ARBA00005336"/>
    </source>
</evidence>
<organism evidence="11 12">
    <name type="scientific">Aphanomyces stellatus</name>
    <dbReference type="NCBI Taxonomy" id="120398"/>
    <lineage>
        <taxon>Eukaryota</taxon>
        <taxon>Sar</taxon>
        <taxon>Stramenopiles</taxon>
        <taxon>Oomycota</taxon>
        <taxon>Saprolegniomycetes</taxon>
        <taxon>Saprolegniales</taxon>
        <taxon>Verrucalvaceae</taxon>
        <taxon>Aphanomyces</taxon>
    </lineage>
</organism>
<evidence type="ECO:0000259" key="9">
    <source>
        <dbReference type="SMART" id="SM01217"/>
    </source>
</evidence>
<accession>A0A485L284</accession>
<dbReference type="GO" id="GO:0008422">
    <property type="term" value="F:beta-glucosidase activity"/>
    <property type="evidence" value="ECO:0007669"/>
    <property type="project" value="UniProtKB-EC"/>
</dbReference>
<dbReference type="InterPro" id="IPR036962">
    <property type="entry name" value="Glyco_hydro_3_N_sf"/>
</dbReference>
<dbReference type="Gene3D" id="2.80.10.50">
    <property type="match status" value="1"/>
</dbReference>
<evidence type="ECO:0000313" key="11">
    <source>
        <dbReference type="EMBL" id="VFT91477.1"/>
    </source>
</evidence>
<evidence type="ECO:0000256" key="4">
    <source>
        <dbReference type="ARBA" id="ARBA00022729"/>
    </source>
</evidence>
<dbReference type="PRINTS" id="PR00133">
    <property type="entry name" value="GLHYDRLASE3"/>
</dbReference>
<evidence type="ECO:0000256" key="3">
    <source>
        <dbReference type="ARBA" id="ARBA00012744"/>
    </source>
</evidence>
<dbReference type="PANTHER" id="PTHR30620">
    <property type="entry name" value="PERIPLASMIC BETA-GLUCOSIDASE-RELATED"/>
    <property type="match status" value="1"/>
</dbReference>
<dbReference type="InterPro" id="IPR001764">
    <property type="entry name" value="Glyco_hydro_3_N"/>
</dbReference>
<dbReference type="SMART" id="SM00458">
    <property type="entry name" value="RICIN"/>
    <property type="match status" value="1"/>
</dbReference>
<comment type="similarity">
    <text evidence="2">Belongs to the glycosyl hydrolase 3 family.</text>
</comment>
<feature type="domain" description="Ricin B lectin" evidence="8">
    <location>
        <begin position="767"/>
        <end position="889"/>
    </location>
</feature>
<protein>
    <recommendedName>
        <fullName evidence="3">beta-glucosidase</fullName>
        <ecNumber evidence="3">3.2.1.21</ecNumber>
    </recommendedName>
</protein>
<evidence type="ECO:0000313" key="12">
    <source>
        <dbReference type="Proteomes" id="UP000332933"/>
    </source>
</evidence>
<evidence type="ECO:0000256" key="5">
    <source>
        <dbReference type="ARBA" id="ARBA00022801"/>
    </source>
</evidence>
<reference evidence="11 12" key="1">
    <citation type="submission" date="2019-03" db="EMBL/GenBank/DDBJ databases">
        <authorList>
            <person name="Gaulin E."/>
            <person name="Dumas B."/>
        </authorList>
    </citation>
    <scope>NUCLEOTIDE SEQUENCE [LARGE SCALE GENOMIC DNA]</scope>
    <source>
        <strain evidence="11">CBS 568.67</strain>
    </source>
</reference>
<feature type="chain" id="PRO_5036355515" description="beta-glucosidase" evidence="7">
    <location>
        <begin position="23"/>
        <end position="890"/>
    </location>
</feature>
<dbReference type="InterPro" id="IPR036881">
    <property type="entry name" value="Glyco_hydro_3_C_sf"/>
</dbReference>